<proteinExistence type="predicted"/>
<organism evidence="4 5">
    <name type="scientific">Flavobacterium beibuense F44-8</name>
    <dbReference type="NCBI Taxonomy" id="1406840"/>
    <lineage>
        <taxon>Bacteria</taxon>
        <taxon>Pseudomonadati</taxon>
        <taxon>Bacteroidota</taxon>
        <taxon>Flavobacteriia</taxon>
        <taxon>Flavobacteriales</taxon>
        <taxon>Flavobacteriaceae</taxon>
        <taxon>Flavobacterium</taxon>
    </lineage>
</organism>
<dbReference type="InterPro" id="IPR041652">
    <property type="entry name" value="DUF5616"/>
</dbReference>
<evidence type="ECO:0008006" key="6">
    <source>
        <dbReference type="Google" id="ProtNLM"/>
    </source>
</evidence>
<sequence length="244" mass="27752">MEGKTESLKNRGKSSEDDKLFGNEKEQLKITEGLKDMYYLLSRDFPAKASVGLVGNRYRLKTKQIKALQGMGASSQDISLRKSKELTPQELKGKTIYLDGFNVIILFETLLSQGFIFKGLDGCYRDISSVHGTYKRVSQTQKVLVAIGEIFGKLELEKVIWVFDAPVSNSGKMKSFCYELAQQHNFKWEVLLDNSPDKFLCEGEKLICSSDAWILNECKQWFNLGNHIINNLFPNTKPSYIIEP</sequence>
<dbReference type="Pfam" id="PF18481">
    <property type="entry name" value="DUF5616"/>
    <property type="match status" value="1"/>
</dbReference>
<evidence type="ECO:0000313" key="5">
    <source>
        <dbReference type="Proteomes" id="UP000030129"/>
    </source>
</evidence>
<dbReference type="STRING" id="1406840.Q763_02635"/>
<reference evidence="4 5" key="1">
    <citation type="submission" date="2013-09" db="EMBL/GenBank/DDBJ databases">
        <authorList>
            <person name="Zeng Z."/>
            <person name="Chen C."/>
        </authorList>
    </citation>
    <scope>NUCLEOTIDE SEQUENCE [LARGE SCALE GENOMIC DNA]</scope>
    <source>
        <strain evidence="4 5">F44-8</strain>
    </source>
</reference>
<evidence type="ECO:0000259" key="3">
    <source>
        <dbReference type="Pfam" id="PF18481"/>
    </source>
</evidence>
<dbReference type="Proteomes" id="UP000030129">
    <property type="component" value="Unassembled WGS sequence"/>
</dbReference>
<dbReference type="PANTHER" id="PTHR42252:SF1">
    <property type="entry name" value="DUF434 DOMAIN-CONTAINING PROTEIN"/>
    <property type="match status" value="1"/>
</dbReference>
<evidence type="ECO:0000256" key="1">
    <source>
        <dbReference type="SAM" id="MobiDB-lite"/>
    </source>
</evidence>
<dbReference type="PANTHER" id="PTHR42252">
    <property type="entry name" value="DUF5616 DOMAIN-CONTAINING PROTEIN"/>
    <property type="match status" value="1"/>
</dbReference>
<comment type="caution">
    <text evidence="4">The sequence shown here is derived from an EMBL/GenBank/DDBJ whole genome shotgun (WGS) entry which is preliminary data.</text>
</comment>
<name>A0A0A2LVX8_9FLAO</name>
<dbReference type="InterPro" id="IPR007368">
    <property type="entry name" value="DUF434"/>
</dbReference>
<feature type="domain" description="DUF434" evidence="2">
    <location>
        <begin position="31"/>
        <end position="84"/>
    </location>
</feature>
<dbReference type="Pfam" id="PF04256">
    <property type="entry name" value="DUF434"/>
    <property type="match status" value="1"/>
</dbReference>
<feature type="region of interest" description="Disordered" evidence="1">
    <location>
        <begin position="1"/>
        <end position="20"/>
    </location>
</feature>
<dbReference type="AlphaFoldDB" id="A0A0A2LVX8"/>
<accession>A0A0A2LVX8</accession>
<dbReference type="EMBL" id="JRLV01000003">
    <property type="protein sequence ID" value="KGO83481.1"/>
    <property type="molecule type" value="Genomic_DNA"/>
</dbReference>
<evidence type="ECO:0000313" key="4">
    <source>
        <dbReference type="EMBL" id="KGO83481.1"/>
    </source>
</evidence>
<evidence type="ECO:0000259" key="2">
    <source>
        <dbReference type="Pfam" id="PF04256"/>
    </source>
</evidence>
<feature type="domain" description="DUF5616" evidence="3">
    <location>
        <begin position="89"/>
        <end position="226"/>
    </location>
</feature>
<gene>
    <name evidence="4" type="ORF">Q763_02635</name>
</gene>
<keyword evidence="5" id="KW-1185">Reference proteome</keyword>
<dbReference type="RefSeq" id="WP_035130900.1">
    <property type="nucleotide sequence ID" value="NZ_JRLV01000003.1"/>
</dbReference>
<dbReference type="eggNOG" id="COG2454">
    <property type="taxonomic scope" value="Bacteria"/>
</dbReference>
<protein>
    <recommendedName>
        <fullName evidence="6">DUF434 domain-containing protein</fullName>
    </recommendedName>
</protein>